<dbReference type="SUPFAM" id="SSF53098">
    <property type="entry name" value="Ribonuclease H-like"/>
    <property type="match status" value="1"/>
</dbReference>
<dbReference type="Gene3D" id="3.30.420.10">
    <property type="entry name" value="Ribonuclease H-like superfamily/Ribonuclease H"/>
    <property type="match status" value="1"/>
</dbReference>
<dbReference type="CDD" id="cd06222">
    <property type="entry name" value="RNase_H_like"/>
    <property type="match status" value="1"/>
</dbReference>
<feature type="domain" description="RNase H type-1" evidence="1">
    <location>
        <begin position="7"/>
        <end position="88"/>
    </location>
</feature>
<reference evidence="3" key="1">
    <citation type="journal article" date="2010" name="Nat. Biotechnol.">
        <title>Draft genome sequence of the oilseed species Ricinus communis.</title>
        <authorList>
            <person name="Chan A.P."/>
            <person name="Crabtree J."/>
            <person name="Zhao Q."/>
            <person name="Lorenzi H."/>
            <person name="Orvis J."/>
            <person name="Puiu D."/>
            <person name="Melake-Berhan A."/>
            <person name="Jones K.M."/>
            <person name="Redman J."/>
            <person name="Chen G."/>
            <person name="Cahoon E.B."/>
            <person name="Gedil M."/>
            <person name="Stanke M."/>
            <person name="Haas B.J."/>
            <person name="Wortman J.R."/>
            <person name="Fraser-Liggett C.M."/>
            <person name="Ravel J."/>
            <person name="Rabinowicz P.D."/>
        </authorList>
    </citation>
    <scope>NUCLEOTIDE SEQUENCE [LARGE SCALE GENOMIC DNA]</scope>
    <source>
        <strain evidence="3">cv. Hale</strain>
    </source>
</reference>
<protein>
    <submittedName>
        <fullName evidence="2">Nucleic acid binding protein, putative</fullName>
    </submittedName>
</protein>
<evidence type="ECO:0000259" key="1">
    <source>
        <dbReference type="Pfam" id="PF13456"/>
    </source>
</evidence>
<dbReference type="PANTHER" id="PTHR47723:SF13">
    <property type="entry name" value="PUTATIVE-RELATED"/>
    <property type="match status" value="1"/>
</dbReference>
<dbReference type="GO" id="GO:0003676">
    <property type="term" value="F:nucleic acid binding"/>
    <property type="evidence" value="ECO:0007669"/>
    <property type="project" value="InterPro"/>
</dbReference>
<dbReference type="InterPro" id="IPR053151">
    <property type="entry name" value="RNase_H-like"/>
</dbReference>
<sequence length="119" mass="13325">MNIVQCSMTTAELSGVHKGLALAWHYGVLKLKVEIDSLYVVQLLKGIKVVCNYNGLLISNIRQYLNREWEVSIVHIYRESNFAADALAFLAANFPLGYHELGAASNDLLDMLYHDIEGV</sequence>
<dbReference type="InterPro" id="IPR002156">
    <property type="entry name" value="RNaseH_domain"/>
</dbReference>
<dbReference type="eggNOG" id="KOG1075">
    <property type="taxonomic scope" value="Eukaryota"/>
</dbReference>
<dbReference type="InterPro" id="IPR012337">
    <property type="entry name" value="RNaseH-like_sf"/>
</dbReference>
<dbReference type="Pfam" id="PF13456">
    <property type="entry name" value="RVT_3"/>
    <property type="match status" value="1"/>
</dbReference>
<dbReference type="AlphaFoldDB" id="B9RHM1"/>
<keyword evidence="3" id="KW-1185">Reference proteome</keyword>
<name>B9RHM1_RICCO</name>
<dbReference type="InParanoid" id="B9RHM1"/>
<dbReference type="InterPro" id="IPR036397">
    <property type="entry name" value="RNaseH_sf"/>
</dbReference>
<accession>B9RHM1</accession>
<organism evidence="2 3">
    <name type="scientific">Ricinus communis</name>
    <name type="common">Castor bean</name>
    <dbReference type="NCBI Taxonomy" id="3988"/>
    <lineage>
        <taxon>Eukaryota</taxon>
        <taxon>Viridiplantae</taxon>
        <taxon>Streptophyta</taxon>
        <taxon>Embryophyta</taxon>
        <taxon>Tracheophyta</taxon>
        <taxon>Spermatophyta</taxon>
        <taxon>Magnoliopsida</taxon>
        <taxon>eudicotyledons</taxon>
        <taxon>Gunneridae</taxon>
        <taxon>Pentapetalae</taxon>
        <taxon>rosids</taxon>
        <taxon>fabids</taxon>
        <taxon>Malpighiales</taxon>
        <taxon>Euphorbiaceae</taxon>
        <taxon>Acalyphoideae</taxon>
        <taxon>Acalypheae</taxon>
        <taxon>Ricinus</taxon>
    </lineage>
</organism>
<proteinExistence type="predicted"/>
<dbReference type="Proteomes" id="UP000008311">
    <property type="component" value="Unassembled WGS sequence"/>
</dbReference>
<dbReference type="GO" id="GO:0004523">
    <property type="term" value="F:RNA-DNA hybrid ribonuclease activity"/>
    <property type="evidence" value="ECO:0007669"/>
    <property type="project" value="InterPro"/>
</dbReference>
<dbReference type="EMBL" id="EQ973780">
    <property type="protein sequence ID" value="EEF49108.1"/>
    <property type="molecule type" value="Genomic_DNA"/>
</dbReference>
<evidence type="ECO:0000313" key="3">
    <source>
        <dbReference type="Proteomes" id="UP000008311"/>
    </source>
</evidence>
<dbReference type="PANTHER" id="PTHR47723">
    <property type="entry name" value="OS05G0353850 PROTEIN"/>
    <property type="match status" value="1"/>
</dbReference>
<gene>
    <name evidence="2" type="ORF">RCOM_1761420</name>
</gene>
<evidence type="ECO:0000313" key="2">
    <source>
        <dbReference type="EMBL" id="EEF49108.1"/>
    </source>
</evidence>
<dbReference type="InterPro" id="IPR044730">
    <property type="entry name" value="RNase_H-like_dom_plant"/>
</dbReference>